<dbReference type="Proteomes" id="UP000431264">
    <property type="component" value="Unassembled WGS sequence"/>
</dbReference>
<protein>
    <submittedName>
        <fullName evidence="2">Uncharacterized protein</fullName>
    </submittedName>
</protein>
<accession>A0A6I4IRP4</accession>
<dbReference type="EMBL" id="WQLW01000002">
    <property type="protein sequence ID" value="MVO08226.1"/>
    <property type="molecule type" value="Genomic_DNA"/>
</dbReference>
<evidence type="ECO:0000313" key="3">
    <source>
        <dbReference type="Proteomes" id="UP000431264"/>
    </source>
</evidence>
<reference evidence="3" key="1">
    <citation type="submission" date="2019-05" db="EMBL/GenBank/DDBJ databases">
        <title>Flavobacterium profundi sp. nov., isolated from a deep-sea seamount.</title>
        <authorList>
            <person name="Zhang D.-C."/>
        </authorList>
    </citation>
    <scope>NUCLEOTIDE SEQUENCE [LARGE SCALE GENOMIC DNA]</scope>
    <source>
        <strain evidence="3">TP390</strain>
    </source>
</reference>
<keyword evidence="1" id="KW-0472">Membrane</keyword>
<keyword evidence="1" id="KW-1133">Transmembrane helix</keyword>
<keyword evidence="1" id="KW-0812">Transmembrane</keyword>
<dbReference type="AlphaFoldDB" id="A0A6I4IRP4"/>
<name>A0A6I4IRP4_9FLAO</name>
<sequence length="150" mass="16981">MTKKIILSLSAFFLGIVAAFLVERYLRNSIQTIFVWSTAHKIHFVGKDFYFYLNELYYISFGIVFVVLVLENYQIKFNQALLNISVSLLLFGLLLTAVSALDAHLKIAACTACKHGIRNLHWNDINYGIIISTCLLIAIIPNGVVLLRKN</sequence>
<proteinExistence type="predicted"/>
<dbReference type="OrthoDB" id="977993at2"/>
<feature type="transmembrane region" description="Helical" evidence="1">
    <location>
        <begin position="125"/>
        <end position="147"/>
    </location>
</feature>
<evidence type="ECO:0000313" key="2">
    <source>
        <dbReference type="EMBL" id="MVO08226.1"/>
    </source>
</evidence>
<organism evidence="2 3">
    <name type="scientific">Flavobacterium profundi</name>
    <dbReference type="NCBI Taxonomy" id="1774945"/>
    <lineage>
        <taxon>Bacteria</taxon>
        <taxon>Pseudomonadati</taxon>
        <taxon>Bacteroidota</taxon>
        <taxon>Flavobacteriia</taxon>
        <taxon>Flavobacteriales</taxon>
        <taxon>Flavobacteriaceae</taxon>
        <taxon>Flavobacterium</taxon>
    </lineage>
</organism>
<keyword evidence="3" id="KW-1185">Reference proteome</keyword>
<evidence type="ECO:0000256" key="1">
    <source>
        <dbReference type="SAM" id="Phobius"/>
    </source>
</evidence>
<gene>
    <name evidence="2" type="ORF">GOQ30_03485</name>
</gene>
<feature type="transmembrane region" description="Helical" evidence="1">
    <location>
        <begin position="80"/>
        <end position="101"/>
    </location>
</feature>
<comment type="caution">
    <text evidence="2">The sequence shown here is derived from an EMBL/GenBank/DDBJ whole genome shotgun (WGS) entry which is preliminary data.</text>
</comment>
<feature type="transmembrane region" description="Helical" evidence="1">
    <location>
        <begin position="56"/>
        <end position="73"/>
    </location>
</feature>
<dbReference type="RefSeq" id="WP_140996622.1">
    <property type="nucleotide sequence ID" value="NZ_VDCZ01000002.1"/>
</dbReference>